<feature type="repeat" description="ANK" evidence="3">
    <location>
        <begin position="513"/>
        <end position="545"/>
    </location>
</feature>
<evidence type="ECO:0000256" key="2">
    <source>
        <dbReference type="ARBA" id="ARBA00023043"/>
    </source>
</evidence>
<feature type="repeat" description="ANK" evidence="3">
    <location>
        <begin position="866"/>
        <end position="898"/>
    </location>
</feature>
<dbReference type="OrthoDB" id="194358at2759"/>
<feature type="repeat" description="ANK" evidence="3">
    <location>
        <begin position="831"/>
        <end position="863"/>
    </location>
</feature>
<feature type="repeat" description="ANK" evidence="3">
    <location>
        <begin position="478"/>
        <end position="510"/>
    </location>
</feature>
<name>A0A7H8R9Y7_TALRU</name>
<evidence type="ECO:0000256" key="1">
    <source>
        <dbReference type="ARBA" id="ARBA00022737"/>
    </source>
</evidence>
<feature type="repeat" description="ANK" evidence="3">
    <location>
        <begin position="443"/>
        <end position="475"/>
    </location>
</feature>
<feature type="repeat" description="ANK" evidence="3">
    <location>
        <begin position="796"/>
        <end position="828"/>
    </location>
</feature>
<gene>
    <name evidence="4" type="ORF">TRUGW13939_10403</name>
</gene>
<dbReference type="KEGG" id="trg:TRUGW13939_10403"/>
<dbReference type="SMART" id="SM00248">
    <property type="entry name" value="ANK"/>
    <property type="match status" value="18"/>
</dbReference>
<dbReference type="Gene3D" id="1.25.40.20">
    <property type="entry name" value="Ankyrin repeat-containing domain"/>
    <property type="match status" value="4"/>
</dbReference>
<dbReference type="PANTHER" id="PTHR24198">
    <property type="entry name" value="ANKYRIN REPEAT AND PROTEIN KINASE DOMAIN-CONTAINING PROTEIN"/>
    <property type="match status" value="1"/>
</dbReference>
<dbReference type="GO" id="GO:0005737">
    <property type="term" value="C:cytoplasm"/>
    <property type="evidence" value="ECO:0007669"/>
    <property type="project" value="TreeGrafter"/>
</dbReference>
<dbReference type="RefSeq" id="XP_035349408.1">
    <property type="nucleotide sequence ID" value="XM_035493515.1"/>
</dbReference>
<accession>A0A7H8R9Y7</accession>
<sequence>MQREIKALMLQIMKNQNPQPLSIFNLLDKPSSQLNILNSSQYGTEILQMALGDTVRWAKTDEGLAFGSIDVTPRITLGKYSDLVSLASYFPPEDTNNNVVSSLSTFDMPGIPPQLVALQHFLQHFIVLTSNHTLSQTMLFNVVDWMLKNIDASLFSYLFSLKSIAVKIFMRKIFPAVVNSGNTKKALYPELSNLLIISTKDGYHGRRRLEVLQTLLSFGADPEYLVKDGPRGIPLVDAAKTGNLDAVKMLITAGSGINVYVPSYFGTALQAAVHSENLELVECLLGWGADVNVPHGPQYYVQIEKFGYSQYISEFKACAFKTPIQIACERNNIPLVEMLLAHGAPVDLCPLPQTIIDRSEWCVNDPPKYKETQFQTALQYSVTNRNIFLVRMLLSKRVNPDSTVIPNRGDTPLQMSVRLDYPEITEILIESGADVNAAPGRINGRTAMQAAAGSGNIQVAQILLSRNANINAPAGYSRGLTALQAAIRHGHPLMAGLLLMSGADINAPPAPIDGLTVIEAAAESGDLNMIKDLMRQGAILDSATAESAILDAISHQNLPMLKFLVEHATANKSDPEDESIPPIVAAVKLKWVDGVRHLLKMGADINASFYDEWEACENMNALNAAIMNGDTEMMELLLSNDANLQWSSSENPYNDALCHAVYRNSSQLVFLLLDKYSPSGSISFDPNVLAYAVDYTHNTTTIFETILNAISKLPKGLYGAHIWNAWDKLADKLDYISKYFAIKAAKLLVKAGAEINSKVGPADETLLQIAVGCGFFDMVEFLVRVGAYIQIPASRDVGTPLQEAIQAPRHQCAYLLLEHGADVNALPVEIGGVTALQAAARHGHKDLAVELLERGSDINAPPAKNCGVTALQAAAIKGHINIAIELLQRGAYVAAEAAPLNGRTAIDGAAEHGRENMLQLLLNHYDGDEDLKVVCERAAVWADREWHVEIARWLREYPGGSTESL</sequence>
<dbReference type="SUPFAM" id="SSF48403">
    <property type="entry name" value="Ankyrin repeat"/>
    <property type="match status" value="3"/>
</dbReference>
<dbReference type="Proteomes" id="UP000509510">
    <property type="component" value="Chromosome VI"/>
</dbReference>
<dbReference type="Pfam" id="PF12796">
    <property type="entry name" value="Ank_2"/>
    <property type="match status" value="6"/>
</dbReference>
<feature type="repeat" description="ANK" evidence="3">
    <location>
        <begin position="408"/>
        <end position="440"/>
    </location>
</feature>
<evidence type="ECO:0000313" key="5">
    <source>
        <dbReference type="Proteomes" id="UP000509510"/>
    </source>
</evidence>
<dbReference type="PROSITE" id="PS50297">
    <property type="entry name" value="ANK_REP_REGION"/>
    <property type="match status" value="5"/>
</dbReference>
<keyword evidence="2 3" id="KW-0040">ANK repeat</keyword>
<dbReference type="InterPro" id="IPR002110">
    <property type="entry name" value="Ankyrin_rpt"/>
</dbReference>
<evidence type="ECO:0000256" key="3">
    <source>
        <dbReference type="PROSITE-ProRule" id="PRU00023"/>
    </source>
</evidence>
<dbReference type="GeneID" id="55997883"/>
<dbReference type="PRINTS" id="PR01415">
    <property type="entry name" value="ANKYRIN"/>
</dbReference>
<evidence type="ECO:0000313" key="4">
    <source>
        <dbReference type="EMBL" id="QKX63234.1"/>
    </source>
</evidence>
<feature type="repeat" description="ANK" evidence="3">
    <location>
        <begin position="319"/>
        <end position="347"/>
    </location>
</feature>
<dbReference type="AlphaFoldDB" id="A0A7H8R9Y7"/>
<proteinExistence type="predicted"/>
<dbReference type="Pfam" id="PF00023">
    <property type="entry name" value="Ank"/>
    <property type="match status" value="1"/>
</dbReference>
<feature type="repeat" description="ANK" evidence="3">
    <location>
        <begin position="617"/>
        <end position="649"/>
    </location>
</feature>
<protein>
    <submittedName>
        <fullName evidence="4">Uncharacterized protein</fullName>
    </submittedName>
</protein>
<reference evidence="5" key="1">
    <citation type="submission" date="2020-06" db="EMBL/GenBank/DDBJ databases">
        <title>A chromosome-scale genome assembly of Talaromyces rugulosus W13939.</title>
        <authorList>
            <person name="Wang B."/>
            <person name="Guo L."/>
            <person name="Ye K."/>
            <person name="Wang L."/>
        </authorList>
    </citation>
    <scope>NUCLEOTIDE SEQUENCE [LARGE SCALE GENOMIC DNA]</scope>
    <source>
        <strain evidence="5">W13939</strain>
    </source>
</reference>
<dbReference type="PANTHER" id="PTHR24198:SF165">
    <property type="entry name" value="ANKYRIN REPEAT-CONTAINING PROTEIN-RELATED"/>
    <property type="match status" value="1"/>
</dbReference>
<keyword evidence="1" id="KW-0677">Repeat</keyword>
<organism evidence="4 5">
    <name type="scientific">Talaromyces rugulosus</name>
    <name type="common">Penicillium rugulosum</name>
    <dbReference type="NCBI Taxonomy" id="121627"/>
    <lineage>
        <taxon>Eukaryota</taxon>
        <taxon>Fungi</taxon>
        <taxon>Dikarya</taxon>
        <taxon>Ascomycota</taxon>
        <taxon>Pezizomycotina</taxon>
        <taxon>Eurotiomycetes</taxon>
        <taxon>Eurotiomycetidae</taxon>
        <taxon>Eurotiales</taxon>
        <taxon>Trichocomaceae</taxon>
        <taxon>Talaromyces</taxon>
        <taxon>Talaromyces sect. Islandici</taxon>
    </lineage>
</organism>
<dbReference type="InterPro" id="IPR036770">
    <property type="entry name" value="Ankyrin_rpt-contain_sf"/>
</dbReference>
<dbReference type="EMBL" id="CP055903">
    <property type="protein sequence ID" value="QKX63234.1"/>
    <property type="molecule type" value="Genomic_DNA"/>
</dbReference>
<keyword evidence="5" id="KW-1185">Reference proteome</keyword>
<dbReference type="PROSITE" id="PS50088">
    <property type="entry name" value="ANK_REPEAT"/>
    <property type="match status" value="10"/>
</dbReference>
<feature type="repeat" description="ANK" evidence="3">
    <location>
        <begin position="267"/>
        <end position="296"/>
    </location>
</feature>